<accession>A0ABY8TNK0</accession>
<keyword evidence="3 8" id="KW-0227">DNA damage</keyword>
<dbReference type="Proteomes" id="UP001244341">
    <property type="component" value="Chromosome 2b"/>
</dbReference>
<comment type="similarity">
    <text evidence="2 8">Belongs to the TFB2 family.</text>
</comment>
<evidence type="ECO:0000313" key="11">
    <source>
        <dbReference type="Proteomes" id="UP001244341"/>
    </source>
</evidence>
<evidence type="ECO:0000256" key="2">
    <source>
        <dbReference type="ARBA" id="ARBA00007132"/>
    </source>
</evidence>
<reference evidence="10 11" key="1">
    <citation type="submission" date="2023-05" db="EMBL/GenBank/DDBJ databases">
        <title>A 100% complete, gapless, phased diploid assembly of the Scenedesmus obliquus UTEX 3031 genome.</title>
        <authorList>
            <person name="Biondi T.C."/>
            <person name="Hanschen E.R."/>
            <person name="Kwon T."/>
            <person name="Eng W."/>
            <person name="Kruse C.P.S."/>
            <person name="Koehler S.I."/>
            <person name="Kunde Y."/>
            <person name="Gleasner C.D."/>
            <person name="You Mak K.T."/>
            <person name="Polle J."/>
            <person name="Hovde B.T."/>
            <person name="Starkenburg S.R."/>
        </authorList>
    </citation>
    <scope>NUCLEOTIDE SEQUENCE [LARGE SCALE GENOMIC DNA]</scope>
    <source>
        <strain evidence="10 11">DOE0152z</strain>
    </source>
</reference>
<comment type="function">
    <text evidence="8">Component of the general transcription and DNA repair factor IIH (TFIIH) core complex which is involved in general and transcription-coupled nucleotide excision repair (NER) of damaged DNA.</text>
</comment>
<evidence type="ECO:0000256" key="6">
    <source>
        <dbReference type="ARBA" id="ARBA00023204"/>
    </source>
</evidence>
<keyword evidence="11" id="KW-1185">Reference proteome</keyword>
<evidence type="ECO:0000256" key="5">
    <source>
        <dbReference type="ARBA" id="ARBA00023163"/>
    </source>
</evidence>
<feature type="domain" description="Transcription factor Tfb2 C-terminal" evidence="9">
    <location>
        <begin position="395"/>
        <end position="461"/>
    </location>
</feature>
<keyword evidence="4 8" id="KW-0805">Transcription regulation</keyword>
<comment type="subcellular location">
    <subcellularLocation>
        <location evidence="1 8">Nucleus</location>
    </subcellularLocation>
</comment>
<dbReference type="PANTHER" id="PTHR13152">
    <property type="entry name" value="TFIIH, POLYPEPTIDE 4"/>
    <property type="match status" value="1"/>
</dbReference>
<sequence length="474" mass="51302">MQHQSLDLASYIAALPPQIKFDVFSSPWTTQALFRALSPLAQQYILRLLYVDEGVSKDSMRLWVVPGAEAQHHNAVTQLEVLSVLAPDSRPGTVVLHPAFKACLRSALSGRGLGLDVAGRRLVLSGASMSHIMIQATKRWQGVLMYLLDCDDQLAAADGASAKGMSIQALLRSAGLVSGQGRRHELTAAGFRFLLKGSHEQVWLLLREYIKSAEATSGKELASTLSFLLQLSFRRVWQPYALGELSAQEQDIAAHMAQLGLVHTFSQDGAAYFCVTPLAASLCGGSSSSSTAAAAAAAAAGSTAASVDNAAYIIVETNFRVYAHTSCPLQRRLLARLMRTDCLLPNLFVGSLTREAFLAALGLGVSAADVAGFLAQHAHPQVARRVPSVPENVQEQLVLWESETRRVVAEPATLYSAFEDDDLFLAASHHAGQLGVRLWADNSQRQFAIKRLGHEALKGFIVEYKRQRERSSGL</sequence>
<protein>
    <recommendedName>
        <fullName evidence="8">RNA polymerase II transcription factor B subunit 2</fullName>
    </recommendedName>
</protein>
<evidence type="ECO:0000259" key="9">
    <source>
        <dbReference type="Pfam" id="PF18307"/>
    </source>
</evidence>
<name>A0ABY8TNK0_TETOB</name>
<evidence type="ECO:0000256" key="7">
    <source>
        <dbReference type="ARBA" id="ARBA00023242"/>
    </source>
</evidence>
<organism evidence="10 11">
    <name type="scientific">Tetradesmus obliquus</name>
    <name type="common">Green alga</name>
    <name type="synonym">Acutodesmus obliquus</name>
    <dbReference type="NCBI Taxonomy" id="3088"/>
    <lineage>
        <taxon>Eukaryota</taxon>
        <taxon>Viridiplantae</taxon>
        <taxon>Chlorophyta</taxon>
        <taxon>core chlorophytes</taxon>
        <taxon>Chlorophyceae</taxon>
        <taxon>CS clade</taxon>
        <taxon>Sphaeropleales</taxon>
        <taxon>Scenedesmaceae</taxon>
        <taxon>Tetradesmus</taxon>
    </lineage>
</organism>
<evidence type="ECO:0000256" key="4">
    <source>
        <dbReference type="ARBA" id="ARBA00023015"/>
    </source>
</evidence>
<keyword evidence="5 8" id="KW-0804">Transcription</keyword>
<gene>
    <name evidence="10" type="ORF">OEZ85_010120</name>
</gene>
<dbReference type="Pfam" id="PF03849">
    <property type="entry name" value="Tfb2"/>
    <property type="match status" value="1"/>
</dbReference>
<evidence type="ECO:0000256" key="3">
    <source>
        <dbReference type="ARBA" id="ARBA00022763"/>
    </source>
</evidence>
<keyword evidence="6 8" id="KW-0234">DNA repair</keyword>
<dbReference type="EMBL" id="CP126209">
    <property type="protein sequence ID" value="WIA09906.1"/>
    <property type="molecule type" value="Genomic_DNA"/>
</dbReference>
<keyword evidence="7 8" id="KW-0539">Nucleus</keyword>
<dbReference type="Gene3D" id="3.30.70.2610">
    <property type="match status" value="1"/>
</dbReference>
<dbReference type="Pfam" id="PF18307">
    <property type="entry name" value="Tfb2_C"/>
    <property type="match status" value="1"/>
</dbReference>
<evidence type="ECO:0000256" key="8">
    <source>
        <dbReference type="RuleBase" id="RU364024"/>
    </source>
</evidence>
<dbReference type="InterPro" id="IPR004598">
    <property type="entry name" value="TFIIH_p52/Tfb2"/>
</dbReference>
<evidence type="ECO:0000313" key="10">
    <source>
        <dbReference type="EMBL" id="WIA09906.1"/>
    </source>
</evidence>
<dbReference type="InterPro" id="IPR040662">
    <property type="entry name" value="Tfb2_C"/>
</dbReference>
<proteinExistence type="inferred from homology"/>
<evidence type="ECO:0000256" key="1">
    <source>
        <dbReference type="ARBA" id="ARBA00004123"/>
    </source>
</evidence>
<dbReference type="PANTHER" id="PTHR13152:SF0">
    <property type="entry name" value="GENERAL TRANSCRIPTION FACTOR IIH SUBUNIT 4"/>
    <property type="match status" value="1"/>
</dbReference>